<protein>
    <recommendedName>
        <fullName evidence="4">TIL domain-containing protein</fullName>
    </recommendedName>
</protein>
<dbReference type="EMBL" id="HBED01035280">
    <property type="protein sequence ID" value="CAD8319073.1"/>
    <property type="molecule type" value="Transcribed_RNA"/>
</dbReference>
<feature type="chain" id="PRO_5030605363" description="TIL domain-containing protein" evidence="3">
    <location>
        <begin position="21"/>
        <end position="177"/>
    </location>
</feature>
<dbReference type="InterPro" id="IPR051368">
    <property type="entry name" value="SerProtInhib-TIL_Domain"/>
</dbReference>
<evidence type="ECO:0000256" key="1">
    <source>
        <dbReference type="ARBA" id="ARBA00022690"/>
    </source>
</evidence>
<evidence type="ECO:0000256" key="3">
    <source>
        <dbReference type="SAM" id="SignalP"/>
    </source>
</evidence>
<dbReference type="PANTHER" id="PTHR23259:SF70">
    <property type="entry name" value="ACCESSORY GLAND PROTEIN ACP62F-RELATED"/>
    <property type="match status" value="1"/>
</dbReference>
<accession>A0A7R9ZD63</accession>
<keyword evidence="2" id="KW-1015">Disulfide bond</keyword>
<feature type="domain" description="TIL" evidence="4">
    <location>
        <begin position="95"/>
        <end position="150"/>
    </location>
</feature>
<sequence length="177" mass="18640">MKLAVAAIVIFSTSATLVSGHSGGLRQMMQTCPLNEVYKTCASSCPETCDNYGQPIRCNKRCAPAGCFCEEGYVREDDTPGSACILPTNCPLTTCAANEVYQTCGTACPATCSTKDAIRPCIAMCVQGCFCEDGYVRDDDTDACVRSEDCPAEQTTTTTTTTTMATTTTTTSSTGSD</sequence>
<dbReference type="GO" id="GO:0030414">
    <property type="term" value="F:peptidase inhibitor activity"/>
    <property type="evidence" value="ECO:0007669"/>
    <property type="project" value="UniProtKB-KW"/>
</dbReference>
<dbReference type="SUPFAM" id="SSF57567">
    <property type="entry name" value="Serine protease inhibitors"/>
    <property type="match status" value="2"/>
</dbReference>
<reference evidence="5" key="1">
    <citation type="submission" date="2021-01" db="EMBL/GenBank/DDBJ databases">
        <authorList>
            <person name="Corre E."/>
            <person name="Pelletier E."/>
            <person name="Niang G."/>
            <person name="Scheremetjew M."/>
            <person name="Finn R."/>
            <person name="Kale V."/>
            <person name="Holt S."/>
            <person name="Cochrane G."/>
            <person name="Meng A."/>
            <person name="Brown T."/>
            <person name="Cohen L."/>
        </authorList>
    </citation>
    <scope>NUCLEOTIDE SEQUENCE</scope>
    <source>
        <strain evidence="5">CCMP147</strain>
    </source>
</reference>
<keyword evidence="1" id="KW-0646">Protease inhibitor</keyword>
<feature type="domain" description="TIL" evidence="4">
    <location>
        <begin position="32"/>
        <end position="90"/>
    </location>
</feature>
<dbReference type="PANTHER" id="PTHR23259">
    <property type="entry name" value="RIDDLE"/>
    <property type="match status" value="1"/>
</dbReference>
<dbReference type="Gene3D" id="2.10.25.10">
    <property type="entry name" value="Laminin"/>
    <property type="match status" value="2"/>
</dbReference>
<organism evidence="5">
    <name type="scientific">Pseudictyota dubia</name>
    <dbReference type="NCBI Taxonomy" id="2749911"/>
    <lineage>
        <taxon>Eukaryota</taxon>
        <taxon>Sar</taxon>
        <taxon>Stramenopiles</taxon>
        <taxon>Ochrophyta</taxon>
        <taxon>Bacillariophyta</taxon>
        <taxon>Mediophyceae</taxon>
        <taxon>Biddulphiophycidae</taxon>
        <taxon>Eupodiscales</taxon>
        <taxon>Odontellaceae</taxon>
        <taxon>Pseudictyota</taxon>
    </lineage>
</organism>
<evidence type="ECO:0000313" key="5">
    <source>
        <dbReference type="EMBL" id="CAD8319073.1"/>
    </source>
</evidence>
<dbReference type="InterPro" id="IPR002919">
    <property type="entry name" value="TIL_dom"/>
</dbReference>
<dbReference type="AlphaFoldDB" id="A0A7R9ZD63"/>
<dbReference type="InterPro" id="IPR036084">
    <property type="entry name" value="Ser_inhib-like_sf"/>
</dbReference>
<dbReference type="CDD" id="cd19941">
    <property type="entry name" value="TIL"/>
    <property type="match status" value="2"/>
</dbReference>
<keyword evidence="3" id="KW-0732">Signal</keyword>
<proteinExistence type="predicted"/>
<dbReference type="Pfam" id="PF01826">
    <property type="entry name" value="TIL"/>
    <property type="match status" value="2"/>
</dbReference>
<name>A0A7R9ZD63_9STRA</name>
<feature type="signal peptide" evidence="3">
    <location>
        <begin position="1"/>
        <end position="20"/>
    </location>
</feature>
<gene>
    <name evidence="5" type="ORF">TDUB1175_LOCUS17673</name>
</gene>
<evidence type="ECO:0000259" key="4">
    <source>
        <dbReference type="Pfam" id="PF01826"/>
    </source>
</evidence>
<dbReference type="FunFam" id="2.10.25.10:FF:000055">
    <property type="entry name" value="alpha-tectorin isoform X1"/>
    <property type="match status" value="1"/>
</dbReference>
<evidence type="ECO:0000256" key="2">
    <source>
        <dbReference type="ARBA" id="ARBA00023157"/>
    </source>
</evidence>